<sequence>MASSPFPSPVELSVASALLLLHTKPPCVSLTPRPSEFDCHGSALRESSSSEVKRKSSCGSEESSDSLNLSSVSKNSKSCASSLTSDGSSREIQAQKLKAISVVARCHGMNLQVARKSRSKVFWSSDDQKLAIAKPSTIMSSESLSTEASCLSTSSSARSRRCVARGEKRNAPMMKVQEDLKKRRAGSVSSTGLLRSRAEDILKLLSRGGSSEVKIRQALGDSPDTSKALRMLLKREEVKRSGTGGRSDPFLYTIA</sequence>
<reference evidence="3 4" key="1">
    <citation type="journal article" date="2020" name="Nat. Commun.">
        <title>Genome of Tripterygium wilfordii and identification of cytochrome P450 involved in triptolide biosynthesis.</title>
        <authorList>
            <person name="Tu L."/>
            <person name="Su P."/>
            <person name="Zhang Z."/>
            <person name="Gao L."/>
            <person name="Wang J."/>
            <person name="Hu T."/>
            <person name="Zhou J."/>
            <person name="Zhang Y."/>
            <person name="Zhao Y."/>
            <person name="Liu Y."/>
            <person name="Song Y."/>
            <person name="Tong Y."/>
            <person name="Lu Y."/>
            <person name="Yang J."/>
            <person name="Xu C."/>
            <person name="Jia M."/>
            <person name="Peters R.J."/>
            <person name="Huang L."/>
            <person name="Gao W."/>
        </authorList>
    </citation>
    <scope>NUCLEOTIDE SEQUENCE [LARGE SCALE GENOMIC DNA]</scope>
    <source>
        <strain evidence="4">cv. XIE 37</strain>
        <tissue evidence="3">Leaf</tissue>
    </source>
</reference>
<dbReference type="InParanoid" id="A0A7J7DVS2"/>
<feature type="region of interest" description="Disordered" evidence="1">
    <location>
        <begin position="39"/>
        <end position="73"/>
    </location>
</feature>
<dbReference type="Pfam" id="PF25370">
    <property type="entry name" value="HTH_74"/>
    <property type="match status" value="1"/>
</dbReference>
<dbReference type="PANTHER" id="PTHR34799">
    <property type="entry name" value="OS07G0656300 PROTEIN"/>
    <property type="match status" value="1"/>
</dbReference>
<gene>
    <name evidence="3" type="ORF">HS088_TW03G00549</name>
</gene>
<evidence type="ECO:0000256" key="1">
    <source>
        <dbReference type="SAM" id="MobiDB-lite"/>
    </source>
</evidence>
<proteinExistence type="predicted"/>
<name>A0A7J7DVS2_TRIWF</name>
<accession>A0A7J7DVS2</accession>
<feature type="domain" description="HTH three-helical bundle" evidence="2">
    <location>
        <begin position="193"/>
        <end position="231"/>
    </location>
</feature>
<dbReference type="Proteomes" id="UP000593562">
    <property type="component" value="Unassembled WGS sequence"/>
</dbReference>
<organism evidence="3 4">
    <name type="scientific">Tripterygium wilfordii</name>
    <name type="common">Thunder God vine</name>
    <dbReference type="NCBI Taxonomy" id="458696"/>
    <lineage>
        <taxon>Eukaryota</taxon>
        <taxon>Viridiplantae</taxon>
        <taxon>Streptophyta</taxon>
        <taxon>Embryophyta</taxon>
        <taxon>Tracheophyta</taxon>
        <taxon>Spermatophyta</taxon>
        <taxon>Magnoliopsida</taxon>
        <taxon>eudicotyledons</taxon>
        <taxon>Gunneridae</taxon>
        <taxon>Pentapetalae</taxon>
        <taxon>rosids</taxon>
        <taxon>fabids</taxon>
        <taxon>Celastrales</taxon>
        <taxon>Celastraceae</taxon>
        <taxon>Tripterygium</taxon>
    </lineage>
</organism>
<dbReference type="InterPro" id="IPR057523">
    <property type="entry name" value="HTH_74"/>
</dbReference>
<dbReference type="AlphaFoldDB" id="A0A7J7DVS2"/>
<dbReference type="FunCoup" id="A0A7J7DVS2">
    <property type="interactions" value="2"/>
</dbReference>
<feature type="compositionally biased region" description="Low complexity" evidence="1">
    <location>
        <begin position="57"/>
        <end position="73"/>
    </location>
</feature>
<protein>
    <recommendedName>
        <fullName evidence="2">HTH three-helical bundle domain-containing protein</fullName>
    </recommendedName>
</protein>
<evidence type="ECO:0000313" key="4">
    <source>
        <dbReference type="Proteomes" id="UP000593562"/>
    </source>
</evidence>
<dbReference type="PANTHER" id="PTHR34799:SF2">
    <property type="entry name" value="OS07G0656300 PROTEIN"/>
    <property type="match status" value="1"/>
</dbReference>
<keyword evidence="4" id="KW-1185">Reference proteome</keyword>
<evidence type="ECO:0000313" key="3">
    <source>
        <dbReference type="EMBL" id="KAF5750216.1"/>
    </source>
</evidence>
<evidence type="ECO:0000259" key="2">
    <source>
        <dbReference type="Pfam" id="PF25370"/>
    </source>
</evidence>
<comment type="caution">
    <text evidence="3">The sequence shown here is derived from an EMBL/GenBank/DDBJ whole genome shotgun (WGS) entry which is preliminary data.</text>
</comment>
<dbReference type="EMBL" id="JAAARO010000003">
    <property type="protein sequence ID" value="KAF5750216.1"/>
    <property type="molecule type" value="Genomic_DNA"/>
</dbReference>